<evidence type="ECO:0000256" key="6">
    <source>
        <dbReference type="SAM" id="Phobius"/>
    </source>
</evidence>
<feature type="transmembrane region" description="Helical" evidence="6">
    <location>
        <begin position="157"/>
        <end position="181"/>
    </location>
</feature>
<dbReference type="EMBL" id="KV417341">
    <property type="protein sequence ID" value="KZO90461.1"/>
    <property type="molecule type" value="Genomic_DNA"/>
</dbReference>
<feature type="transmembrane region" description="Helical" evidence="6">
    <location>
        <begin position="296"/>
        <end position="320"/>
    </location>
</feature>
<dbReference type="STRING" id="1330018.A0A167GE60"/>
<dbReference type="AlphaFoldDB" id="A0A167GE60"/>
<dbReference type="InterPro" id="IPR036259">
    <property type="entry name" value="MFS_trans_sf"/>
</dbReference>
<feature type="domain" description="Major facilitator superfamily (MFS) profile" evidence="7">
    <location>
        <begin position="65"/>
        <end position="326"/>
    </location>
</feature>
<dbReference type="Pfam" id="PF07690">
    <property type="entry name" value="MFS_1"/>
    <property type="match status" value="1"/>
</dbReference>
<dbReference type="SUPFAM" id="SSF103473">
    <property type="entry name" value="MFS general substrate transporter"/>
    <property type="match status" value="1"/>
</dbReference>
<feature type="non-terminal residue" evidence="8">
    <location>
        <position position="326"/>
    </location>
</feature>
<dbReference type="InterPro" id="IPR011701">
    <property type="entry name" value="MFS"/>
</dbReference>
<dbReference type="PANTHER" id="PTHR43791">
    <property type="entry name" value="PERMEASE-RELATED"/>
    <property type="match status" value="1"/>
</dbReference>
<sequence>MSLHEHDNKHQVEHFEQSEKAMSEDLADVKGRQIVDEEARGYVDSNLQIDDAEVRRLRRRIDRRILPLLCLAYLCQALDKGTLGTASIMGWQADVGAVGQDYSLTSTLLWCGIIVGEPIANQCVRRLPLGKLLSGGIFIWSALLMGLAFSLNIPAVFGVRFLLGFFESLIGPCLLAIMVQWYLKQEQAYVSSFWQCMLGFNSVIGGLLGFGFYHVTGKNGGLKGWQWMTVAVSLFSFISSAVIFFFMPDSPTRARWASEEEKVKLVERVRSNNQGLKHKVFSKAQVVEAFTDPYSYLLFALALFNTLIVGGINTFSNLLINQAFGF</sequence>
<name>A0A167GE60_CALVF</name>
<protein>
    <submittedName>
        <fullName evidence="8">MFS general substrate transporter</fullName>
    </submittedName>
</protein>
<evidence type="ECO:0000259" key="7">
    <source>
        <dbReference type="PROSITE" id="PS50850"/>
    </source>
</evidence>
<keyword evidence="4 6" id="KW-1133">Transmembrane helix</keyword>
<dbReference type="GO" id="GO:0016020">
    <property type="term" value="C:membrane"/>
    <property type="evidence" value="ECO:0007669"/>
    <property type="project" value="UniProtKB-SubCell"/>
</dbReference>
<gene>
    <name evidence="8" type="ORF">CALVIDRAFT_392629</name>
</gene>
<dbReference type="Proteomes" id="UP000076738">
    <property type="component" value="Unassembled WGS sequence"/>
</dbReference>
<keyword evidence="5 6" id="KW-0472">Membrane</keyword>
<evidence type="ECO:0000256" key="1">
    <source>
        <dbReference type="ARBA" id="ARBA00004141"/>
    </source>
</evidence>
<organism evidence="8 9">
    <name type="scientific">Calocera viscosa (strain TUFC12733)</name>
    <dbReference type="NCBI Taxonomy" id="1330018"/>
    <lineage>
        <taxon>Eukaryota</taxon>
        <taxon>Fungi</taxon>
        <taxon>Dikarya</taxon>
        <taxon>Basidiomycota</taxon>
        <taxon>Agaricomycotina</taxon>
        <taxon>Dacrymycetes</taxon>
        <taxon>Dacrymycetales</taxon>
        <taxon>Dacrymycetaceae</taxon>
        <taxon>Calocera</taxon>
    </lineage>
</organism>
<dbReference type="OrthoDB" id="6730379at2759"/>
<reference evidence="8 9" key="1">
    <citation type="journal article" date="2016" name="Mol. Biol. Evol.">
        <title>Comparative Genomics of Early-Diverging Mushroom-Forming Fungi Provides Insights into the Origins of Lignocellulose Decay Capabilities.</title>
        <authorList>
            <person name="Nagy L.G."/>
            <person name="Riley R."/>
            <person name="Tritt A."/>
            <person name="Adam C."/>
            <person name="Daum C."/>
            <person name="Floudas D."/>
            <person name="Sun H."/>
            <person name="Yadav J.S."/>
            <person name="Pangilinan J."/>
            <person name="Larsson K.H."/>
            <person name="Matsuura K."/>
            <person name="Barry K."/>
            <person name="Labutti K."/>
            <person name="Kuo R."/>
            <person name="Ohm R.A."/>
            <person name="Bhattacharya S.S."/>
            <person name="Shirouzu T."/>
            <person name="Yoshinaga Y."/>
            <person name="Martin F.M."/>
            <person name="Grigoriev I.V."/>
            <person name="Hibbett D.S."/>
        </authorList>
    </citation>
    <scope>NUCLEOTIDE SEQUENCE [LARGE SCALE GENOMIC DNA]</scope>
    <source>
        <strain evidence="8 9">TUFC12733</strain>
    </source>
</reference>
<feature type="transmembrane region" description="Helical" evidence="6">
    <location>
        <begin position="193"/>
        <end position="213"/>
    </location>
</feature>
<keyword evidence="3 6" id="KW-0812">Transmembrane</keyword>
<evidence type="ECO:0000313" key="9">
    <source>
        <dbReference type="Proteomes" id="UP000076738"/>
    </source>
</evidence>
<accession>A0A167GE60</accession>
<comment type="subcellular location">
    <subcellularLocation>
        <location evidence="1">Membrane</location>
        <topology evidence="1">Multi-pass membrane protein</topology>
    </subcellularLocation>
</comment>
<evidence type="ECO:0000313" key="8">
    <source>
        <dbReference type="EMBL" id="KZO90461.1"/>
    </source>
</evidence>
<keyword evidence="2" id="KW-0813">Transport</keyword>
<evidence type="ECO:0000256" key="4">
    <source>
        <dbReference type="ARBA" id="ARBA00022989"/>
    </source>
</evidence>
<evidence type="ECO:0000256" key="3">
    <source>
        <dbReference type="ARBA" id="ARBA00022692"/>
    </source>
</evidence>
<feature type="transmembrane region" description="Helical" evidence="6">
    <location>
        <begin position="132"/>
        <end position="151"/>
    </location>
</feature>
<dbReference type="PANTHER" id="PTHR43791:SF63">
    <property type="entry name" value="HIGH AFFINITY CYSTEINE TRANSPORTER"/>
    <property type="match status" value="1"/>
</dbReference>
<dbReference type="GO" id="GO:0022857">
    <property type="term" value="F:transmembrane transporter activity"/>
    <property type="evidence" value="ECO:0007669"/>
    <property type="project" value="InterPro"/>
</dbReference>
<dbReference type="Gene3D" id="1.20.1250.20">
    <property type="entry name" value="MFS general substrate transporter like domains"/>
    <property type="match status" value="1"/>
</dbReference>
<evidence type="ECO:0000256" key="2">
    <source>
        <dbReference type="ARBA" id="ARBA00022448"/>
    </source>
</evidence>
<dbReference type="InterPro" id="IPR020846">
    <property type="entry name" value="MFS_dom"/>
</dbReference>
<proteinExistence type="predicted"/>
<dbReference type="PROSITE" id="PS50850">
    <property type="entry name" value="MFS"/>
    <property type="match status" value="1"/>
</dbReference>
<feature type="transmembrane region" description="Helical" evidence="6">
    <location>
        <begin position="225"/>
        <end position="246"/>
    </location>
</feature>
<evidence type="ECO:0000256" key="5">
    <source>
        <dbReference type="ARBA" id="ARBA00023136"/>
    </source>
</evidence>
<keyword evidence="9" id="KW-1185">Reference proteome</keyword>